<evidence type="ECO:0000313" key="13">
    <source>
        <dbReference type="EMBL" id="CAL5132707.1"/>
    </source>
</evidence>
<feature type="region of interest" description="Disordered" evidence="8">
    <location>
        <begin position="461"/>
        <end position="490"/>
    </location>
</feature>
<name>A0AAV2T927_CALDB</name>
<dbReference type="InterPro" id="IPR000242">
    <property type="entry name" value="PTP_cat"/>
</dbReference>
<dbReference type="InterPro" id="IPR016130">
    <property type="entry name" value="Tyr_Pase_AS"/>
</dbReference>
<dbReference type="PROSITE" id="PS50056">
    <property type="entry name" value="TYR_PHOSPHATASE_2"/>
    <property type="match status" value="1"/>
</dbReference>
<evidence type="ECO:0000256" key="5">
    <source>
        <dbReference type="ARBA" id="ARBA00023136"/>
    </source>
</evidence>
<dbReference type="PANTHER" id="PTHR46106:SF4">
    <property type="entry name" value="IA-2 PROTEIN TYROSINE PHOSPHATASE, ISOFORM C"/>
    <property type="match status" value="1"/>
</dbReference>
<accession>A0AAV2T927</accession>
<feature type="compositionally biased region" description="Low complexity" evidence="8">
    <location>
        <begin position="574"/>
        <end position="586"/>
    </location>
</feature>
<dbReference type="InterPro" id="IPR000387">
    <property type="entry name" value="Tyr_Pase_dom"/>
</dbReference>
<feature type="compositionally biased region" description="Basic and acidic residues" evidence="8">
    <location>
        <begin position="560"/>
        <end position="573"/>
    </location>
</feature>
<dbReference type="GO" id="GO:0030659">
    <property type="term" value="C:cytoplasmic vesicle membrane"/>
    <property type="evidence" value="ECO:0007669"/>
    <property type="project" value="UniProtKB-SubCell"/>
</dbReference>
<keyword evidence="6" id="KW-0325">Glycoprotein</keyword>
<gene>
    <name evidence="13" type="ORF">CDAUBV1_LOCUS5549</name>
</gene>
<dbReference type="AlphaFoldDB" id="A0AAV2T927"/>
<evidence type="ECO:0000313" key="14">
    <source>
        <dbReference type="Proteomes" id="UP001497525"/>
    </source>
</evidence>
<feature type="domain" description="Tyrosine-protein phosphatase" evidence="11">
    <location>
        <begin position="615"/>
        <end position="883"/>
    </location>
</feature>
<evidence type="ECO:0008006" key="15">
    <source>
        <dbReference type="Google" id="ProtNLM"/>
    </source>
</evidence>
<dbReference type="Pfam" id="PF00102">
    <property type="entry name" value="Y_phosphatase"/>
    <property type="match status" value="1"/>
</dbReference>
<evidence type="ECO:0000256" key="3">
    <source>
        <dbReference type="ARBA" id="ARBA00022729"/>
    </source>
</evidence>
<feature type="compositionally biased region" description="Polar residues" evidence="8">
    <location>
        <begin position="531"/>
        <end position="559"/>
    </location>
</feature>
<evidence type="ECO:0000259" key="11">
    <source>
        <dbReference type="PROSITE" id="PS50055"/>
    </source>
</evidence>
<dbReference type="PROSITE" id="PS50055">
    <property type="entry name" value="TYR_PHOSPHATASE_PTP"/>
    <property type="match status" value="1"/>
</dbReference>
<dbReference type="GO" id="GO:0051046">
    <property type="term" value="P:regulation of secretion"/>
    <property type="evidence" value="ECO:0007669"/>
    <property type="project" value="TreeGrafter"/>
</dbReference>
<comment type="caution">
    <text evidence="13">The sequence shown here is derived from an EMBL/GenBank/DDBJ whole genome shotgun (WGS) entry which is preliminary data.</text>
</comment>
<dbReference type="Proteomes" id="UP001497525">
    <property type="component" value="Unassembled WGS sequence"/>
</dbReference>
<evidence type="ECO:0000256" key="7">
    <source>
        <dbReference type="ARBA" id="ARBA00023329"/>
    </source>
</evidence>
<feature type="signal peptide" evidence="10">
    <location>
        <begin position="1"/>
        <end position="26"/>
    </location>
</feature>
<feature type="domain" description="Tyrosine specific protein phosphatases" evidence="12">
    <location>
        <begin position="802"/>
        <end position="874"/>
    </location>
</feature>
<proteinExistence type="predicted"/>
<evidence type="ECO:0000256" key="4">
    <source>
        <dbReference type="ARBA" id="ARBA00022989"/>
    </source>
</evidence>
<feature type="region of interest" description="Disordered" evidence="8">
    <location>
        <begin position="508"/>
        <end position="588"/>
    </location>
</feature>
<feature type="region of interest" description="Disordered" evidence="8">
    <location>
        <begin position="258"/>
        <end position="299"/>
    </location>
</feature>
<protein>
    <recommendedName>
        <fullName evidence="15">Receptor-type tyrosine-protein phosphatase N2</fullName>
    </recommendedName>
</protein>
<dbReference type="PROSITE" id="PS00383">
    <property type="entry name" value="TYR_PHOSPHATASE_1"/>
    <property type="match status" value="1"/>
</dbReference>
<dbReference type="SMART" id="SM00194">
    <property type="entry name" value="PTPc"/>
    <property type="match status" value="1"/>
</dbReference>
<sequence length="895" mass="102017">MRIKRLWFILLLITFGLLRNSPPVSASTLETYDENVVLGGFVGCLFDEVCTELEFCFNDGLFGRCTDFDLEGLVENRLGPTHLSVLKGIFSRLSDSGLNWRNLYVQCLIRTTLYSSEEKLLLHDPETTCGLGPSEQTTNPSSLNDHSNINEQYFIENRPRENKHHSLTKKSNEGTRSVRAITRRLKRLRYRDTNQFVTSSVGSLFYPTGGYKEKEIENNGEAAVFESDPDYRDPVNEFDQELRRYIIQLRKLGYSRQKPSKGELLNEENTADTTDGPRQPPVRAGEEVSEVQQHETEEEPLKRRFRFRLPYNIETPKQPVRSWIWTRFLRRSLDVYEAEQFLRELSNRLHLASPITDYFLDRSGNVLYFQVPKITGSSAESVVEALKQGRGNFDGYQIEDVGFGRGAPVYTSTVPPPSQISSKNYTITMVVCLSILAFVMILFIVYTVHICRRRFRSAGDEKENQKAKLLSQAETSYSPRRSEKDYTPISDEESGVLKKIKNVFSRSSSLKKTESTETTSHIITESVKPYTETSMAQPTPHASVSSSNKDTASSDVTSSTEHKPVRHESHRDSAPSQRSSTSSWSSEPIACGVDITTGHLILSYMEDFLRDPQRLSADWEAANAYEAEEATPCVDAERPENLMKNRLGAPLPYEQTRVKLRNDENDYINASLIYDHSPRNPIYIATPSPMAETLADFWEMVWEQSSVVLVCLQQSSELHRLNDPNAEKLHSDACIQYWPTEGTEIFGKFEVHLVSEHSSCENYVVRSFYLKNLKTEETRTVTQFHYLTWSDENLKAKGKAILEFRRKVNRSFRGILSPIVVHCADGSGRTGTYILLDLVLSRIAKGVKEINIAASLEHLRDQRQSMVETKEQYEFVFTAVAQEVDAMLKTCNQNS</sequence>
<dbReference type="GO" id="GO:0004725">
    <property type="term" value="F:protein tyrosine phosphatase activity"/>
    <property type="evidence" value="ECO:0007669"/>
    <property type="project" value="InterPro"/>
</dbReference>
<dbReference type="PRINTS" id="PR00700">
    <property type="entry name" value="PRTYPHPHTASE"/>
</dbReference>
<evidence type="ECO:0000256" key="8">
    <source>
        <dbReference type="SAM" id="MobiDB-lite"/>
    </source>
</evidence>
<dbReference type="InterPro" id="IPR003595">
    <property type="entry name" value="Tyr_Pase_cat"/>
</dbReference>
<dbReference type="PANTHER" id="PTHR46106">
    <property type="entry name" value="IA-2 PROTEIN TYROSINE PHOSPHATASE, ISOFORM C"/>
    <property type="match status" value="1"/>
</dbReference>
<evidence type="ECO:0000256" key="6">
    <source>
        <dbReference type="ARBA" id="ARBA00023180"/>
    </source>
</evidence>
<keyword evidence="7" id="KW-0968">Cytoplasmic vesicle</keyword>
<keyword evidence="5 9" id="KW-0472">Membrane</keyword>
<dbReference type="InterPro" id="IPR029021">
    <property type="entry name" value="Prot-tyrosine_phosphatase-like"/>
</dbReference>
<dbReference type="SUPFAM" id="SSF52799">
    <property type="entry name" value="(Phosphotyrosine protein) phosphatases II"/>
    <property type="match status" value="1"/>
</dbReference>
<evidence type="ECO:0000256" key="2">
    <source>
        <dbReference type="ARBA" id="ARBA00022692"/>
    </source>
</evidence>
<keyword evidence="3 10" id="KW-0732">Signal</keyword>
<keyword evidence="4 9" id="KW-1133">Transmembrane helix</keyword>
<dbReference type="SMART" id="SM00404">
    <property type="entry name" value="PTPc_motif"/>
    <property type="match status" value="1"/>
</dbReference>
<organism evidence="13 14">
    <name type="scientific">Calicophoron daubneyi</name>
    <name type="common">Rumen fluke</name>
    <name type="synonym">Paramphistomum daubneyi</name>
    <dbReference type="NCBI Taxonomy" id="300641"/>
    <lineage>
        <taxon>Eukaryota</taxon>
        <taxon>Metazoa</taxon>
        <taxon>Spiralia</taxon>
        <taxon>Lophotrochozoa</taxon>
        <taxon>Platyhelminthes</taxon>
        <taxon>Trematoda</taxon>
        <taxon>Digenea</taxon>
        <taxon>Plagiorchiida</taxon>
        <taxon>Pronocephalata</taxon>
        <taxon>Paramphistomoidea</taxon>
        <taxon>Paramphistomidae</taxon>
        <taxon>Calicophoron</taxon>
    </lineage>
</organism>
<keyword evidence="2 9" id="KW-0812">Transmembrane</keyword>
<dbReference type="Gene3D" id="3.90.190.10">
    <property type="entry name" value="Protein tyrosine phosphatase superfamily"/>
    <property type="match status" value="1"/>
</dbReference>
<dbReference type="GO" id="GO:0045202">
    <property type="term" value="C:synapse"/>
    <property type="evidence" value="ECO:0007669"/>
    <property type="project" value="TreeGrafter"/>
</dbReference>
<dbReference type="FunFam" id="3.90.190.10:FF:000017">
    <property type="entry name" value="receptor-type tyrosine-protein phosphatase-like N isoform X2"/>
    <property type="match status" value="1"/>
</dbReference>
<dbReference type="GO" id="GO:0030141">
    <property type="term" value="C:secretory granule"/>
    <property type="evidence" value="ECO:0007669"/>
    <property type="project" value="InterPro"/>
</dbReference>
<evidence type="ECO:0000259" key="12">
    <source>
        <dbReference type="PROSITE" id="PS50056"/>
    </source>
</evidence>
<evidence type="ECO:0000256" key="1">
    <source>
        <dbReference type="ARBA" id="ARBA00004358"/>
    </source>
</evidence>
<feature type="chain" id="PRO_5043629318" description="Receptor-type tyrosine-protein phosphatase N2" evidence="10">
    <location>
        <begin position="27"/>
        <end position="895"/>
    </location>
</feature>
<reference evidence="13" key="1">
    <citation type="submission" date="2024-06" db="EMBL/GenBank/DDBJ databases">
        <authorList>
            <person name="Liu X."/>
            <person name="Lenzi L."/>
            <person name="Haldenby T S."/>
            <person name="Uol C."/>
        </authorList>
    </citation>
    <scope>NUCLEOTIDE SEQUENCE</scope>
</reference>
<evidence type="ECO:0000256" key="10">
    <source>
        <dbReference type="SAM" id="SignalP"/>
    </source>
</evidence>
<dbReference type="InterPro" id="IPR033522">
    <property type="entry name" value="IA-2/IA-2_beta"/>
</dbReference>
<evidence type="ECO:0000256" key="9">
    <source>
        <dbReference type="SAM" id="Phobius"/>
    </source>
</evidence>
<dbReference type="EMBL" id="CAXLJL010000134">
    <property type="protein sequence ID" value="CAL5132707.1"/>
    <property type="molecule type" value="Genomic_DNA"/>
</dbReference>
<feature type="transmembrane region" description="Helical" evidence="9">
    <location>
        <begin position="425"/>
        <end position="448"/>
    </location>
</feature>
<feature type="compositionally biased region" description="Low complexity" evidence="8">
    <location>
        <begin position="508"/>
        <end position="526"/>
    </location>
</feature>
<comment type="subcellular location">
    <subcellularLocation>
        <location evidence="1">Cytoplasmic vesicle membrane</location>
        <topology evidence="1">Single-pass type I membrane protein</topology>
    </subcellularLocation>
</comment>